<dbReference type="InterPro" id="IPR036779">
    <property type="entry name" value="LysM_dom_sf"/>
</dbReference>
<accession>A0A553Y3F6</accession>
<dbReference type="InterPro" id="IPR023346">
    <property type="entry name" value="Lysozyme-like_dom_sf"/>
</dbReference>
<dbReference type="SMART" id="SM00257">
    <property type="entry name" value="LysM"/>
    <property type="match status" value="1"/>
</dbReference>
<feature type="compositionally biased region" description="Polar residues" evidence="3">
    <location>
        <begin position="161"/>
        <end position="170"/>
    </location>
</feature>
<gene>
    <name evidence="5" type="ORF">FNZ23_27520</name>
</gene>
<evidence type="ECO:0000259" key="4">
    <source>
        <dbReference type="PROSITE" id="PS51782"/>
    </source>
</evidence>
<comment type="caution">
    <text evidence="5">The sequence shown here is derived from an EMBL/GenBank/DDBJ whole genome shotgun (WGS) entry which is preliminary data.</text>
</comment>
<feature type="compositionally biased region" description="Basic residues" evidence="3">
    <location>
        <begin position="150"/>
        <end position="160"/>
    </location>
</feature>
<keyword evidence="6" id="KW-1185">Reference proteome</keyword>
<dbReference type="CDD" id="cd00118">
    <property type="entry name" value="LysM"/>
    <property type="match status" value="1"/>
</dbReference>
<evidence type="ECO:0000313" key="5">
    <source>
        <dbReference type="EMBL" id="TSB23563.1"/>
    </source>
</evidence>
<dbReference type="InterPro" id="IPR018392">
    <property type="entry name" value="LysM"/>
</dbReference>
<dbReference type="CDD" id="cd13925">
    <property type="entry name" value="RPF"/>
    <property type="match status" value="1"/>
</dbReference>
<dbReference type="Pfam" id="PF01476">
    <property type="entry name" value="LysM"/>
    <property type="match status" value="1"/>
</dbReference>
<protein>
    <submittedName>
        <fullName evidence="5">LysM peptidoglycan-binding domain-containing protein</fullName>
    </submittedName>
</protein>
<dbReference type="PANTHER" id="PTHR34700:SF4">
    <property type="entry name" value="PHAGE-LIKE ELEMENT PBSX PROTEIN XKDP"/>
    <property type="match status" value="1"/>
</dbReference>
<dbReference type="Gene3D" id="3.10.350.10">
    <property type="entry name" value="LysM domain"/>
    <property type="match status" value="1"/>
</dbReference>
<name>A0A553Y3F6_9ACTN</name>
<evidence type="ECO:0000256" key="2">
    <source>
        <dbReference type="ARBA" id="ARBA00022801"/>
    </source>
</evidence>
<reference evidence="5 6" key="1">
    <citation type="submission" date="2019-07" db="EMBL/GenBank/DDBJ databases">
        <title>Draft genome for Streptomyces benahoarensis MZ03-48.</title>
        <authorList>
            <person name="Gonzalez-Pimentel J.L."/>
        </authorList>
    </citation>
    <scope>NUCLEOTIDE SEQUENCE [LARGE SCALE GENOMIC DNA]</scope>
    <source>
        <strain evidence="5 6">MZ03-48</strain>
    </source>
</reference>
<dbReference type="PANTHER" id="PTHR34700">
    <property type="entry name" value="POTASSIUM BINDING PROTEIN KBP"/>
    <property type="match status" value="1"/>
</dbReference>
<dbReference type="InterPro" id="IPR052196">
    <property type="entry name" value="Bact_Kbp"/>
</dbReference>
<dbReference type="GO" id="GO:0016787">
    <property type="term" value="F:hydrolase activity"/>
    <property type="evidence" value="ECO:0007669"/>
    <property type="project" value="UniProtKB-KW"/>
</dbReference>
<proteinExistence type="inferred from homology"/>
<dbReference type="Gene3D" id="1.10.530.10">
    <property type="match status" value="1"/>
</dbReference>
<dbReference type="SUPFAM" id="SSF53955">
    <property type="entry name" value="Lysozyme-like"/>
    <property type="match status" value="1"/>
</dbReference>
<evidence type="ECO:0000256" key="3">
    <source>
        <dbReference type="SAM" id="MobiDB-lite"/>
    </source>
</evidence>
<dbReference type="OrthoDB" id="1404170at2"/>
<evidence type="ECO:0000256" key="1">
    <source>
        <dbReference type="ARBA" id="ARBA00010830"/>
    </source>
</evidence>
<dbReference type="InterPro" id="IPR010618">
    <property type="entry name" value="RPF"/>
</dbReference>
<dbReference type="Proteomes" id="UP000320888">
    <property type="component" value="Unassembled WGS sequence"/>
</dbReference>
<keyword evidence="2" id="KW-0378">Hydrolase</keyword>
<dbReference type="Pfam" id="PF06737">
    <property type="entry name" value="Transglycosylas"/>
    <property type="match status" value="1"/>
</dbReference>
<feature type="domain" description="LysM" evidence="4">
    <location>
        <begin position="182"/>
        <end position="231"/>
    </location>
</feature>
<organism evidence="5 6">
    <name type="scientific">Streptomyces benahoarensis</name>
    <dbReference type="NCBI Taxonomy" id="2595054"/>
    <lineage>
        <taxon>Bacteria</taxon>
        <taxon>Bacillati</taxon>
        <taxon>Actinomycetota</taxon>
        <taxon>Actinomycetes</taxon>
        <taxon>Kitasatosporales</taxon>
        <taxon>Streptomycetaceae</taxon>
        <taxon>Streptomyces</taxon>
    </lineage>
</organism>
<comment type="similarity">
    <text evidence="1">Belongs to the transglycosylase family. Rpf subfamily.</text>
</comment>
<dbReference type="SUPFAM" id="SSF54106">
    <property type="entry name" value="LysM domain"/>
    <property type="match status" value="1"/>
</dbReference>
<dbReference type="EMBL" id="VKLS01000603">
    <property type="protein sequence ID" value="TSB23563.1"/>
    <property type="molecule type" value="Genomic_DNA"/>
</dbReference>
<feature type="region of interest" description="Disordered" evidence="3">
    <location>
        <begin position="111"/>
        <end position="170"/>
    </location>
</feature>
<dbReference type="PROSITE" id="PS51782">
    <property type="entry name" value="LYSM"/>
    <property type="match status" value="1"/>
</dbReference>
<sequence>MSSALAKRSVGTILYMLVVVLSTLGLGGQSATAAAAPAGPVVPAGTDWDRIAHCESSGNWHINTGNGFHGGLQIAPSTWRAYGGKRYAPRPDLATKSQQIAVSERIRRDRGLQPWPNCGRLGANGPSDGVSKATPERPVTKPAPAPQAQRHSHHEVHRQHGTTVDRQNGTTIHRQQSALTGGSYVVQPGDCLSVIAERAHTHGGTQKLYELNRHTLGEGPDHIYPGQRLKLRA</sequence>
<evidence type="ECO:0000313" key="6">
    <source>
        <dbReference type="Proteomes" id="UP000320888"/>
    </source>
</evidence>
<dbReference type="AlphaFoldDB" id="A0A553Y3F6"/>